<dbReference type="AlphaFoldDB" id="A0A0E9W221"/>
<dbReference type="EMBL" id="GBXM01024962">
    <property type="protein sequence ID" value="JAH83615.1"/>
    <property type="molecule type" value="Transcribed_RNA"/>
</dbReference>
<evidence type="ECO:0000313" key="2">
    <source>
        <dbReference type="EMBL" id="JAH83615.1"/>
    </source>
</evidence>
<protein>
    <submittedName>
        <fullName evidence="2">Uncharacterized protein</fullName>
    </submittedName>
</protein>
<proteinExistence type="predicted"/>
<accession>A0A0E9W221</accession>
<name>A0A0E9W221_ANGAN</name>
<organism evidence="2">
    <name type="scientific">Anguilla anguilla</name>
    <name type="common">European freshwater eel</name>
    <name type="synonym">Muraena anguilla</name>
    <dbReference type="NCBI Taxonomy" id="7936"/>
    <lineage>
        <taxon>Eukaryota</taxon>
        <taxon>Metazoa</taxon>
        <taxon>Chordata</taxon>
        <taxon>Craniata</taxon>
        <taxon>Vertebrata</taxon>
        <taxon>Euteleostomi</taxon>
        <taxon>Actinopterygii</taxon>
        <taxon>Neopterygii</taxon>
        <taxon>Teleostei</taxon>
        <taxon>Anguilliformes</taxon>
        <taxon>Anguillidae</taxon>
        <taxon>Anguilla</taxon>
    </lineage>
</organism>
<evidence type="ECO:0000256" key="1">
    <source>
        <dbReference type="SAM" id="MobiDB-lite"/>
    </source>
</evidence>
<feature type="region of interest" description="Disordered" evidence="1">
    <location>
        <begin position="20"/>
        <end position="40"/>
    </location>
</feature>
<sequence length="40" mass="4442">MLSLEILKLPLWREMISHLGPAAGAPSSFMEESDICRKPS</sequence>
<reference evidence="2" key="1">
    <citation type="submission" date="2014-11" db="EMBL/GenBank/DDBJ databases">
        <authorList>
            <person name="Amaro Gonzalez C."/>
        </authorList>
    </citation>
    <scope>NUCLEOTIDE SEQUENCE</scope>
</reference>
<reference evidence="2" key="2">
    <citation type="journal article" date="2015" name="Fish Shellfish Immunol.">
        <title>Early steps in the European eel (Anguilla anguilla)-Vibrio vulnificus interaction in the gills: Role of the RtxA13 toxin.</title>
        <authorList>
            <person name="Callol A."/>
            <person name="Pajuelo D."/>
            <person name="Ebbesson L."/>
            <person name="Teles M."/>
            <person name="MacKenzie S."/>
            <person name="Amaro C."/>
        </authorList>
    </citation>
    <scope>NUCLEOTIDE SEQUENCE</scope>
</reference>